<proteinExistence type="predicted"/>
<dbReference type="SMART" id="SM00100">
    <property type="entry name" value="cNMP"/>
    <property type="match status" value="1"/>
</dbReference>
<dbReference type="InterPro" id="IPR012318">
    <property type="entry name" value="HTH_CRP"/>
</dbReference>
<dbReference type="SUPFAM" id="SSF46785">
    <property type="entry name" value="Winged helix' DNA-binding domain"/>
    <property type="match status" value="1"/>
</dbReference>
<dbReference type="GO" id="GO:0003700">
    <property type="term" value="F:DNA-binding transcription factor activity"/>
    <property type="evidence" value="ECO:0007669"/>
    <property type="project" value="InterPro"/>
</dbReference>
<evidence type="ECO:0000259" key="6">
    <source>
        <dbReference type="PROSITE" id="PS51063"/>
    </source>
</evidence>
<dbReference type="Pfam" id="PF00027">
    <property type="entry name" value="cNMP_binding"/>
    <property type="match status" value="1"/>
</dbReference>
<gene>
    <name evidence="7" type="ORF">LQ50_18125</name>
</gene>
<dbReference type="Proteomes" id="UP000030832">
    <property type="component" value="Unassembled WGS sequence"/>
</dbReference>
<evidence type="ECO:0000256" key="3">
    <source>
        <dbReference type="ARBA" id="ARBA00023159"/>
    </source>
</evidence>
<dbReference type="GO" id="GO:0005829">
    <property type="term" value="C:cytosol"/>
    <property type="evidence" value="ECO:0007669"/>
    <property type="project" value="TreeGrafter"/>
</dbReference>
<protein>
    <submittedName>
        <fullName evidence="7">Crp/Fnr family transcriptional regulator</fullName>
    </submittedName>
</protein>
<keyword evidence="1" id="KW-0805">Transcription regulation</keyword>
<dbReference type="PRINTS" id="PR00034">
    <property type="entry name" value="HTHCRP"/>
</dbReference>
<dbReference type="GO" id="GO:0003677">
    <property type="term" value="F:DNA binding"/>
    <property type="evidence" value="ECO:0007669"/>
    <property type="project" value="UniProtKB-KW"/>
</dbReference>
<evidence type="ECO:0000256" key="2">
    <source>
        <dbReference type="ARBA" id="ARBA00023125"/>
    </source>
</evidence>
<dbReference type="Pfam" id="PF13545">
    <property type="entry name" value="HTH_Crp_2"/>
    <property type="match status" value="1"/>
</dbReference>
<feature type="domain" description="HTH crp-type" evidence="6">
    <location>
        <begin position="147"/>
        <end position="220"/>
    </location>
</feature>
<dbReference type="InterPro" id="IPR014710">
    <property type="entry name" value="RmlC-like_jellyroll"/>
</dbReference>
<accession>A0A0B0ICE7</accession>
<dbReference type="Gene3D" id="2.60.120.10">
    <property type="entry name" value="Jelly Rolls"/>
    <property type="match status" value="1"/>
</dbReference>
<evidence type="ECO:0000313" key="8">
    <source>
        <dbReference type="Proteomes" id="UP000030832"/>
    </source>
</evidence>
<dbReference type="PROSITE" id="PS50042">
    <property type="entry name" value="CNMP_BINDING_3"/>
    <property type="match status" value="1"/>
</dbReference>
<feature type="domain" description="Cyclic nucleotide-binding" evidence="5">
    <location>
        <begin position="13"/>
        <end position="133"/>
    </location>
</feature>
<dbReference type="STRING" id="333138.LQ50_18125"/>
<dbReference type="CDD" id="cd00038">
    <property type="entry name" value="CAP_ED"/>
    <property type="match status" value="1"/>
</dbReference>
<keyword evidence="3" id="KW-0010">Activator</keyword>
<dbReference type="PANTHER" id="PTHR24567">
    <property type="entry name" value="CRP FAMILY TRANSCRIPTIONAL REGULATORY PROTEIN"/>
    <property type="match status" value="1"/>
</dbReference>
<dbReference type="PANTHER" id="PTHR24567:SF26">
    <property type="entry name" value="REGULATORY PROTEIN YEIL"/>
    <property type="match status" value="1"/>
</dbReference>
<evidence type="ECO:0000259" key="5">
    <source>
        <dbReference type="PROSITE" id="PS50042"/>
    </source>
</evidence>
<dbReference type="Gene3D" id="1.10.10.10">
    <property type="entry name" value="Winged helix-like DNA-binding domain superfamily/Winged helix DNA-binding domain"/>
    <property type="match status" value="1"/>
</dbReference>
<reference evidence="7 8" key="1">
    <citation type="submission" date="2014-09" db="EMBL/GenBank/DDBJ databases">
        <title>Genome sequencing and annotation of Bacillus Okhensis strain Kh10-101T.</title>
        <authorList>
            <person name="Prakash J.S."/>
        </authorList>
    </citation>
    <scope>NUCLEOTIDE SEQUENCE [LARGE SCALE GENOMIC DNA]</scope>
    <source>
        <strain evidence="8">Kh10-101T</strain>
    </source>
</reference>
<dbReference type="InterPro" id="IPR018335">
    <property type="entry name" value="Tscrpt_reg_HTH_Crp-type_CS"/>
</dbReference>
<dbReference type="InterPro" id="IPR000595">
    <property type="entry name" value="cNMP-bd_dom"/>
</dbReference>
<dbReference type="PROSITE" id="PS00042">
    <property type="entry name" value="HTH_CRP_1"/>
    <property type="match status" value="1"/>
</dbReference>
<evidence type="ECO:0000256" key="4">
    <source>
        <dbReference type="ARBA" id="ARBA00023163"/>
    </source>
</evidence>
<dbReference type="PROSITE" id="PS51063">
    <property type="entry name" value="HTH_CRP_2"/>
    <property type="match status" value="1"/>
</dbReference>
<dbReference type="AlphaFoldDB" id="A0A0B0ICE7"/>
<keyword evidence="8" id="KW-1185">Reference proteome</keyword>
<keyword evidence="2" id="KW-0238">DNA-binding</keyword>
<dbReference type="InterPro" id="IPR018490">
    <property type="entry name" value="cNMP-bd_dom_sf"/>
</dbReference>
<dbReference type="InterPro" id="IPR036390">
    <property type="entry name" value="WH_DNA-bd_sf"/>
</dbReference>
<evidence type="ECO:0000256" key="1">
    <source>
        <dbReference type="ARBA" id="ARBA00023015"/>
    </source>
</evidence>
<dbReference type="InterPro" id="IPR036388">
    <property type="entry name" value="WH-like_DNA-bd_sf"/>
</dbReference>
<evidence type="ECO:0000313" key="7">
    <source>
        <dbReference type="EMBL" id="KHF38955.1"/>
    </source>
</evidence>
<dbReference type="RefSeq" id="WP_034631579.1">
    <property type="nucleotide sequence ID" value="NZ_JRJU01000026.1"/>
</dbReference>
<dbReference type="EMBL" id="JRJU01000026">
    <property type="protein sequence ID" value="KHF38955.1"/>
    <property type="molecule type" value="Genomic_DNA"/>
</dbReference>
<dbReference type="SUPFAM" id="SSF51206">
    <property type="entry name" value="cAMP-binding domain-like"/>
    <property type="match status" value="1"/>
</dbReference>
<keyword evidence="4" id="KW-0804">Transcription</keyword>
<dbReference type="SMART" id="SM00419">
    <property type="entry name" value="HTH_CRP"/>
    <property type="match status" value="1"/>
</dbReference>
<dbReference type="InterPro" id="IPR050397">
    <property type="entry name" value="Env_Response_Regulators"/>
</dbReference>
<dbReference type="eggNOG" id="COG0664">
    <property type="taxonomic scope" value="Bacteria"/>
</dbReference>
<name>A0A0B0ICE7_9BACI</name>
<organism evidence="7 8">
    <name type="scientific">Halalkalibacter okhensis</name>
    <dbReference type="NCBI Taxonomy" id="333138"/>
    <lineage>
        <taxon>Bacteria</taxon>
        <taxon>Bacillati</taxon>
        <taxon>Bacillota</taxon>
        <taxon>Bacilli</taxon>
        <taxon>Bacillales</taxon>
        <taxon>Bacillaceae</taxon>
        <taxon>Halalkalibacter</taxon>
    </lineage>
</organism>
<sequence length="226" mass="25943">MDEVKQTLSRMPIFSELNADEIGEVKAITSIRTYIKRMNVFWEGDQREAVFFIHTGVLKAYKIDEEGNKQVISLLCKGEMFPHVGFFERSPYPATVEVIEDATLYVIRINDFEKLLIASPEIAIKVMKILGRKILELQNRVQDFISKDIQHRLIQIIINMALENGVESCNGVYVKVPITNQDLADMVGTSRESVSRVLTQLKKKKLIEANRQGVLIYDLEKLKRID</sequence>
<comment type="caution">
    <text evidence="7">The sequence shown here is derived from an EMBL/GenBank/DDBJ whole genome shotgun (WGS) entry which is preliminary data.</text>
</comment>